<dbReference type="EMBL" id="VSWD01000005">
    <property type="protein sequence ID" value="KAK3100986.1"/>
    <property type="molecule type" value="Genomic_DNA"/>
</dbReference>
<dbReference type="FunFam" id="1.10.418.10:FF:000042">
    <property type="entry name" value="Fimbrin, putative"/>
    <property type="match status" value="1"/>
</dbReference>
<comment type="caution">
    <text evidence="4">The sequence shown here is derived from an EMBL/GenBank/DDBJ whole genome shotgun (WGS) entry which is preliminary data.</text>
</comment>
<dbReference type="Gene3D" id="1.10.418.10">
    <property type="entry name" value="Calponin-like domain"/>
    <property type="match status" value="2"/>
</dbReference>
<dbReference type="AlphaFoldDB" id="A0AA88YP18"/>
<dbReference type="CDD" id="cd21295">
    <property type="entry name" value="CH_PLS_rpt2"/>
    <property type="match status" value="1"/>
</dbReference>
<keyword evidence="2" id="KW-0009">Actin-binding</keyword>
<dbReference type="GO" id="GO:0051017">
    <property type="term" value="P:actin filament bundle assembly"/>
    <property type="evidence" value="ECO:0007669"/>
    <property type="project" value="InterPro"/>
</dbReference>
<dbReference type="Pfam" id="PF00307">
    <property type="entry name" value="CH"/>
    <property type="match status" value="1"/>
</dbReference>
<dbReference type="GO" id="GO:0032432">
    <property type="term" value="C:actin filament bundle"/>
    <property type="evidence" value="ECO:0007669"/>
    <property type="project" value="TreeGrafter"/>
</dbReference>
<dbReference type="InterPro" id="IPR001589">
    <property type="entry name" value="Actinin_actin-bd_CS"/>
</dbReference>
<dbReference type="GO" id="GO:0051639">
    <property type="term" value="P:actin filament network formation"/>
    <property type="evidence" value="ECO:0007669"/>
    <property type="project" value="TreeGrafter"/>
</dbReference>
<dbReference type="GO" id="GO:0005884">
    <property type="term" value="C:actin filament"/>
    <property type="evidence" value="ECO:0007669"/>
    <property type="project" value="TreeGrafter"/>
</dbReference>
<dbReference type="InterPro" id="IPR001715">
    <property type="entry name" value="CH_dom"/>
</dbReference>
<protein>
    <recommendedName>
        <fullName evidence="3">Calponin-homology (CH) domain-containing protein</fullName>
    </recommendedName>
</protein>
<dbReference type="PROSITE" id="PS50021">
    <property type="entry name" value="CH"/>
    <property type="match status" value="1"/>
</dbReference>
<dbReference type="PANTHER" id="PTHR19961">
    <property type="entry name" value="FIMBRIN/PLASTIN"/>
    <property type="match status" value="1"/>
</dbReference>
<evidence type="ECO:0000313" key="4">
    <source>
        <dbReference type="EMBL" id="KAK3100986.1"/>
    </source>
</evidence>
<gene>
    <name evidence="4" type="ORF">FSP39_000007</name>
</gene>
<reference evidence="4" key="1">
    <citation type="submission" date="2019-08" db="EMBL/GenBank/DDBJ databases">
        <title>The improved chromosome-level genome for the pearl oyster Pinctada fucata martensii using PacBio sequencing and Hi-C.</title>
        <authorList>
            <person name="Zheng Z."/>
        </authorList>
    </citation>
    <scope>NUCLEOTIDE SEQUENCE</scope>
    <source>
        <strain evidence="4">ZZ-2019</strain>
        <tissue evidence="4">Adductor muscle</tissue>
    </source>
</reference>
<dbReference type="Proteomes" id="UP001186944">
    <property type="component" value="Unassembled WGS sequence"/>
</dbReference>
<evidence type="ECO:0000259" key="3">
    <source>
        <dbReference type="PROSITE" id="PS50021"/>
    </source>
</evidence>
<dbReference type="SMART" id="SM00033">
    <property type="entry name" value="CH"/>
    <property type="match status" value="1"/>
</dbReference>
<dbReference type="GO" id="GO:0005737">
    <property type="term" value="C:cytoplasm"/>
    <property type="evidence" value="ECO:0007669"/>
    <property type="project" value="TreeGrafter"/>
</dbReference>
<feature type="domain" description="Calponin-homology (CH)" evidence="3">
    <location>
        <begin position="32"/>
        <end position="138"/>
    </location>
</feature>
<dbReference type="GO" id="GO:0051015">
    <property type="term" value="F:actin filament binding"/>
    <property type="evidence" value="ECO:0007669"/>
    <property type="project" value="InterPro"/>
</dbReference>
<keyword evidence="5" id="KW-1185">Reference proteome</keyword>
<evidence type="ECO:0000256" key="1">
    <source>
        <dbReference type="ARBA" id="ARBA00022737"/>
    </source>
</evidence>
<dbReference type="InterPro" id="IPR036872">
    <property type="entry name" value="CH_dom_sf"/>
</dbReference>
<dbReference type="SUPFAM" id="SSF47576">
    <property type="entry name" value="Calponin-homology domain, CH-domain"/>
    <property type="match status" value="1"/>
</dbReference>
<sequence>MVFQVGLLRGINNSGLLVLREEGETTEDILKVSPKEFLMRWVNYHLEKAGCSRGIRNFATDIQDSEAYSCLLEQIAPRESGVNSSIPLLEDDLTKRAEKMLQEAEKIDCRAFVSPGDVVKGNHKLNMAFVANLFKTYPALEPLTDPDIEEGIFVETREENTYRNWMNSMGIQPQVNYLYSDLNDGLVILKIYDIYNTARLCGLEEGCNKIRQVKRKL</sequence>
<organism evidence="4 5">
    <name type="scientific">Pinctada imbricata</name>
    <name type="common">Atlantic pearl-oyster</name>
    <name type="synonym">Pinctada martensii</name>
    <dbReference type="NCBI Taxonomy" id="66713"/>
    <lineage>
        <taxon>Eukaryota</taxon>
        <taxon>Metazoa</taxon>
        <taxon>Spiralia</taxon>
        <taxon>Lophotrochozoa</taxon>
        <taxon>Mollusca</taxon>
        <taxon>Bivalvia</taxon>
        <taxon>Autobranchia</taxon>
        <taxon>Pteriomorphia</taxon>
        <taxon>Pterioida</taxon>
        <taxon>Pterioidea</taxon>
        <taxon>Pteriidae</taxon>
        <taxon>Pinctada</taxon>
    </lineage>
</organism>
<proteinExistence type="predicted"/>
<name>A0AA88YP18_PINIB</name>
<keyword evidence="1" id="KW-0677">Repeat</keyword>
<dbReference type="InterPro" id="IPR039959">
    <property type="entry name" value="Fimbrin/Plastin"/>
</dbReference>
<dbReference type="PROSITE" id="PS00019">
    <property type="entry name" value="ACTININ_1"/>
    <property type="match status" value="1"/>
</dbReference>
<dbReference type="PANTHER" id="PTHR19961:SF18">
    <property type="entry name" value="FI19014P1"/>
    <property type="match status" value="1"/>
</dbReference>
<evidence type="ECO:0000313" key="5">
    <source>
        <dbReference type="Proteomes" id="UP001186944"/>
    </source>
</evidence>
<evidence type="ECO:0000256" key="2">
    <source>
        <dbReference type="ARBA" id="ARBA00023203"/>
    </source>
</evidence>
<accession>A0AA88YP18</accession>